<organism evidence="2 3">
    <name type="scientific">Planomonospora sphaerica</name>
    <dbReference type="NCBI Taxonomy" id="161355"/>
    <lineage>
        <taxon>Bacteria</taxon>
        <taxon>Bacillati</taxon>
        <taxon>Actinomycetota</taxon>
        <taxon>Actinomycetes</taxon>
        <taxon>Streptosporangiales</taxon>
        <taxon>Streptosporangiaceae</taxon>
        <taxon>Planomonospora</taxon>
    </lineage>
</organism>
<accession>A0A171DAA5</accession>
<evidence type="ECO:0000313" key="2">
    <source>
        <dbReference type="EMBL" id="GAT67868.1"/>
    </source>
</evidence>
<feature type="transmembrane region" description="Helical" evidence="1">
    <location>
        <begin position="177"/>
        <end position="197"/>
    </location>
</feature>
<evidence type="ECO:0000256" key="1">
    <source>
        <dbReference type="SAM" id="Phobius"/>
    </source>
</evidence>
<keyword evidence="3" id="KW-1185">Reference proteome</keyword>
<proteinExistence type="predicted"/>
<reference evidence="3" key="2">
    <citation type="submission" date="2016-04" db="EMBL/GenBank/DDBJ databases">
        <title>Planomonospora sphaerica JCM9374 whole genome shotgun sequence.</title>
        <authorList>
            <person name="Suzuki T."/>
            <person name="Dohra H."/>
            <person name="Kodani S."/>
        </authorList>
    </citation>
    <scope>NUCLEOTIDE SEQUENCE [LARGE SCALE GENOMIC DNA]</scope>
    <source>
        <strain evidence="3">JCM 9374</strain>
    </source>
</reference>
<gene>
    <name evidence="2" type="ORF">PS9374_03528</name>
</gene>
<dbReference type="AlphaFoldDB" id="A0A171DAA5"/>
<feature type="transmembrane region" description="Helical" evidence="1">
    <location>
        <begin position="26"/>
        <end position="48"/>
    </location>
</feature>
<dbReference type="Proteomes" id="UP000077701">
    <property type="component" value="Unassembled WGS sequence"/>
</dbReference>
<feature type="transmembrane region" description="Helical" evidence="1">
    <location>
        <begin position="60"/>
        <end position="83"/>
    </location>
</feature>
<comment type="caution">
    <text evidence="2">The sequence shown here is derived from an EMBL/GenBank/DDBJ whole genome shotgun (WGS) entry which is preliminary data.</text>
</comment>
<keyword evidence="1" id="KW-0812">Transmembrane</keyword>
<evidence type="ECO:0000313" key="3">
    <source>
        <dbReference type="Proteomes" id="UP000077701"/>
    </source>
</evidence>
<feature type="transmembrane region" description="Helical" evidence="1">
    <location>
        <begin position="110"/>
        <end position="131"/>
    </location>
</feature>
<dbReference type="OrthoDB" id="3297477at2"/>
<dbReference type="EMBL" id="BDCX01000008">
    <property type="protein sequence ID" value="GAT67868.1"/>
    <property type="molecule type" value="Genomic_DNA"/>
</dbReference>
<dbReference type="STRING" id="161355.PS9374_03528"/>
<dbReference type="RefSeq" id="WP_068897916.1">
    <property type="nucleotide sequence ID" value="NZ_BDCX01000008.1"/>
</dbReference>
<reference evidence="2 3" key="1">
    <citation type="journal article" date="2016" name="Genome Announc.">
        <title>Draft Genome Sequence of Planomonospora sphaerica JCM9374, a Rare Actinomycete.</title>
        <authorList>
            <person name="Dohra H."/>
            <person name="Suzuki T."/>
            <person name="Inoue Y."/>
            <person name="Kodani S."/>
        </authorList>
    </citation>
    <scope>NUCLEOTIDE SEQUENCE [LARGE SCALE GENOMIC DNA]</scope>
    <source>
        <strain evidence="2 3">JCM 9374</strain>
    </source>
</reference>
<sequence length="260" mass="27215">MSTPADAVRAAIAAEWVKLRTVRSTFWLLLLAFALSVGLAHLIGLTFADMKPDPERPFDPLFAAFYSLTLGQLPLVAFGVLTMGGEYSSGTIRSSLAAVPRRGLFYGGKLLAEVPLLLGFSLVTVPAAFLVSQAALGPQGVSVGADGAVEAMIGASLYLTLITLFATGVATMLRGSALSLGVLLPLLFLGSQGLGNIPKVKTVTQFLPDQLGMVVMHLTGPPGDPRFGRPYGPWTGMALLALWTAAALLGGHLALRRRDA</sequence>
<protein>
    <submittedName>
        <fullName evidence="2">ABC transporter permease</fullName>
    </submittedName>
</protein>
<feature type="transmembrane region" description="Helical" evidence="1">
    <location>
        <begin position="151"/>
        <end position="170"/>
    </location>
</feature>
<keyword evidence="1" id="KW-0472">Membrane</keyword>
<feature type="transmembrane region" description="Helical" evidence="1">
    <location>
        <begin position="234"/>
        <end position="255"/>
    </location>
</feature>
<keyword evidence="1" id="KW-1133">Transmembrane helix</keyword>
<dbReference type="Pfam" id="PF12730">
    <property type="entry name" value="ABC2_membrane_4"/>
    <property type="match status" value="1"/>
</dbReference>
<name>A0A171DAA5_9ACTN</name>